<dbReference type="InterPro" id="IPR045598">
    <property type="entry name" value="DUF6457"/>
</dbReference>
<dbReference type="EMBL" id="BAABLM010000002">
    <property type="protein sequence ID" value="GAA4671094.1"/>
    <property type="molecule type" value="Genomic_DNA"/>
</dbReference>
<keyword evidence="3" id="KW-1185">Reference proteome</keyword>
<dbReference type="Proteomes" id="UP001501295">
    <property type="component" value="Unassembled WGS sequence"/>
</dbReference>
<comment type="caution">
    <text evidence="2">The sequence shown here is derived from an EMBL/GenBank/DDBJ whole genome shotgun (WGS) entry which is preliminary data.</text>
</comment>
<gene>
    <name evidence="2" type="ORF">GCM10025780_13330</name>
</gene>
<accession>A0ABP8VS24</accession>
<evidence type="ECO:0000259" key="1">
    <source>
        <dbReference type="Pfam" id="PF20058"/>
    </source>
</evidence>
<name>A0ABP8VS24_9MICO</name>
<sequence length="85" mass="8580">MTDTPPELALWAQRLTEALGLPADFVVDIPAVLDLARDAAHGVARPAAPLTTFLAGYAAGLEGGARADVERAIATASALATADPA</sequence>
<evidence type="ECO:0000313" key="3">
    <source>
        <dbReference type="Proteomes" id="UP001501295"/>
    </source>
</evidence>
<reference evidence="3" key="1">
    <citation type="journal article" date="2019" name="Int. J. Syst. Evol. Microbiol.">
        <title>The Global Catalogue of Microorganisms (GCM) 10K type strain sequencing project: providing services to taxonomists for standard genome sequencing and annotation.</title>
        <authorList>
            <consortium name="The Broad Institute Genomics Platform"/>
            <consortium name="The Broad Institute Genome Sequencing Center for Infectious Disease"/>
            <person name="Wu L."/>
            <person name="Ma J."/>
        </authorList>
    </citation>
    <scope>NUCLEOTIDE SEQUENCE [LARGE SCALE GENOMIC DNA]</scope>
    <source>
        <strain evidence="3">JCM 18956</strain>
    </source>
</reference>
<dbReference type="Pfam" id="PF20058">
    <property type="entry name" value="DUF6457"/>
    <property type="match status" value="1"/>
</dbReference>
<dbReference type="RefSeq" id="WP_345374609.1">
    <property type="nucleotide sequence ID" value="NZ_BAABLM010000002.1"/>
</dbReference>
<proteinExistence type="predicted"/>
<organism evidence="2 3">
    <name type="scientific">Frondihabitans cladoniiphilus</name>
    <dbReference type="NCBI Taxonomy" id="715785"/>
    <lineage>
        <taxon>Bacteria</taxon>
        <taxon>Bacillati</taxon>
        <taxon>Actinomycetota</taxon>
        <taxon>Actinomycetes</taxon>
        <taxon>Micrococcales</taxon>
        <taxon>Microbacteriaceae</taxon>
        <taxon>Frondihabitans</taxon>
    </lineage>
</organism>
<evidence type="ECO:0000313" key="2">
    <source>
        <dbReference type="EMBL" id="GAA4671094.1"/>
    </source>
</evidence>
<feature type="domain" description="DUF6457" evidence="1">
    <location>
        <begin position="5"/>
        <end position="82"/>
    </location>
</feature>
<protein>
    <recommendedName>
        <fullName evidence="1">DUF6457 domain-containing protein</fullName>
    </recommendedName>
</protein>